<dbReference type="Gene3D" id="3.50.50.60">
    <property type="entry name" value="FAD/NAD(P)-binding domain"/>
    <property type="match status" value="1"/>
</dbReference>
<keyword evidence="8" id="KW-0560">Oxidoreductase</keyword>
<dbReference type="Pfam" id="PF00890">
    <property type="entry name" value="FAD_binding_2"/>
    <property type="match status" value="1"/>
</dbReference>
<dbReference type="InterPro" id="IPR003953">
    <property type="entry name" value="FAD-dep_OxRdtase_2_FAD-bd"/>
</dbReference>
<evidence type="ECO:0000256" key="2">
    <source>
        <dbReference type="ARBA" id="ARBA00004950"/>
    </source>
</evidence>
<comment type="pathway">
    <text evidence="2">Cofactor biosynthesis; NAD(+) biosynthesis; iminoaspartate from L-aspartate (oxidase route): step 1/1.</text>
</comment>
<evidence type="ECO:0000256" key="5">
    <source>
        <dbReference type="ARBA" id="ARBA00022630"/>
    </source>
</evidence>
<evidence type="ECO:0000259" key="9">
    <source>
        <dbReference type="Pfam" id="PF00890"/>
    </source>
</evidence>
<dbReference type="InterPro" id="IPR036188">
    <property type="entry name" value="FAD/NAD-bd_sf"/>
</dbReference>
<dbReference type="GO" id="GO:0034628">
    <property type="term" value="P:'de novo' NAD+ biosynthetic process from L-aspartate"/>
    <property type="evidence" value="ECO:0007669"/>
    <property type="project" value="TreeGrafter"/>
</dbReference>
<evidence type="ECO:0000256" key="3">
    <source>
        <dbReference type="ARBA" id="ARBA00008562"/>
    </source>
</evidence>
<dbReference type="EC" id="1.4.3.16" evidence="4"/>
<keyword evidence="7" id="KW-0274">FAD</keyword>
<dbReference type="SUPFAM" id="SSF51905">
    <property type="entry name" value="FAD/NAD(P)-binding domain"/>
    <property type="match status" value="1"/>
</dbReference>
<sequence length="278" mass="30546">GKKDSPKHHFRDTIAAGDGICNEEEVRILVNEAPDRITDLVKFGVPFDTLDGEIALTMEAAHSLPRILHAGGDATGEHIEFTLSKQVRTSKIQVLEDCLATEILVERGQVSGIKALDCHTGSIEEFECRFLILATGGAGQLYKFSTNPEIATGDGVVLAFNAGAEITDMEFFQFHPTALRLPGVTPFLISEAVRGEGGILRNVDGYRFMPDYTPEGDLAPRDVVARSILYEMNKNGSDRVFIDVTHLPPRVITTRFPHIYRFCLDHGLDITRGLIPVA</sequence>
<comment type="caution">
    <text evidence="10">The sequence shown here is derived from an EMBL/GenBank/DDBJ whole genome shotgun (WGS) entry which is preliminary data.</text>
</comment>
<evidence type="ECO:0000256" key="7">
    <source>
        <dbReference type="ARBA" id="ARBA00022827"/>
    </source>
</evidence>
<dbReference type="InterPro" id="IPR027477">
    <property type="entry name" value="Succ_DH/fumarate_Rdtase_cat_sf"/>
</dbReference>
<feature type="non-terminal residue" evidence="10">
    <location>
        <position position="278"/>
    </location>
</feature>
<evidence type="ECO:0000256" key="6">
    <source>
        <dbReference type="ARBA" id="ARBA00022642"/>
    </source>
</evidence>
<gene>
    <name evidence="10" type="ORF">S12H4_31098</name>
</gene>
<comment type="similarity">
    <text evidence="3">Belongs to the FAD-dependent oxidoreductase 2 family. NadB subfamily.</text>
</comment>
<dbReference type="PANTHER" id="PTHR42716:SF2">
    <property type="entry name" value="L-ASPARTATE OXIDASE, CHLOROPLASTIC"/>
    <property type="match status" value="1"/>
</dbReference>
<evidence type="ECO:0000256" key="8">
    <source>
        <dbReference type="ARBA" id="ARBA00023002"/>
    </source>
</evidence>
<dbReference type="SUPFAM" id="SSF56425">
    <property type="entry name" value="Succinate dehydrogenase/fumarate reductase flavoprotein, catalytic domain"/>
    <property type="match status" value="1"/>
</dbReference>
<dbReference type="InterPro" id="IPR005288">
    <property type="entry name" value="NadB"/>
</dbReference>
<organism evidence="10">
    <name type="scientific">marine sediment metagenome</name>
    <dbReference type="NCBI Taxonomy" id="412755"/>
    <lineage>
        <taxon>unclassified sequences</taxon>
        <taxon>metagenomes</taxon>
        <taxon>ecological metagenomes</taxon>
    </lineage>
</organism>
<dbReference type="PANTHER" id="PTHR42716">
    <property type="entry name" value="L-ASPARTATE OXIDASE"/>
    <property type="match status" value="1"/>
</dbReference>
<evidence type="ECO:0000256" key="4">
    <source>
        <dbReference type="ARBA" id="ARBA00012173"/>
    </source>
</evidence>
<proteinExistence type="inferred from homology"/>
<accession>X1U5W4</accession>
<feature type="non-terminal residue" evidence="10">
    <location>
        <position position="1"/>
    </location>
</feature>
<feature type="domain" description="FAD-dependent oxidoreductase 2 FAD-binding" evidence="9">
    <location>
        <begin position="2"/>
        <end position="272"/>
    </location>
</feature>
<keyword evidence="6" id="KW-0662">Pyridine nucleotide biosynthesis</keyword>
<keyword evidence="5" id="KW-0285">Flavoprotein</keyword>
<evidence type="ECO:0000256" key="1">
    <source>
        <dbReference type="ARBA" id="ARBA00001974"/>
    </source>
</evidence>
<dbReference type="UniPathway" id="UPA00253">
    <property type="reaction ID" value="UER00326"/>
</dbReference>
<name>X1U5W4_9ZZZZ</name>
<dbReference type="FunFam" id="3.90.700.10:FF:000002">
    <property type="entry name" value="L-aspartate oxidase"/>
    <property type="match status" value="1"/>
</dbReference>
<protein>
    <recommendedName>
        <fullName evidence="4">L-aspartate oxidase</fullName>
        <ecNumber evidence="4">1.4.3.16</ecNumber>
    </recommendedName>
</protein>
<comment type="cofactor">
    <cofactor evidence="1">
        <name>FAD</name>
        <dbReference type="ChEBI" id="CHEBI:57692"/>
    </cofactor>
</comment>
<dbReference type="Gene3D" id="3.90.700.10">
    <property type="entry name" value="Succinate dehydrogenase/fumarate reductase flavoprotein, catalytic domain"/>
    <property type="match status" value="1"/>
</dbReference>
<dbReference type="EMBL" id="BARW01018121">
    <property type="protein sequence ID" value="GAI95230.1"/>
    <property type="molecule type" value="Genomic_DNA"/>
</dbReference>
<dbReference type="GO" id="GO:0008734">
    <property type="term" value="F:L-aspartate oxidase activity"/>
    <property type="evidence" value="ECO:0007669"/>
    <property type="project" value="UniProtKB-EC"/>
</dbReference>
<dbReference type="AlphaFoldDB" id="X1U5W4"/>
<reference evidence="10" key="1">
    <citation type="journal article" date="2014" name="Front. Microbiol.">
        <title>High frequency of phylogenetically diverse reductive dehalogenase-homologous genes in deep subseafloor sedimentary metagenomes.</title>
        <authorList>
            <person name="Kawai M."/>
            <person name="Futagami T."/>
            <person name="Toyoda A."/>
            <person name="Takaki Y."/>
            <person name="Nishi S."/>
            <person name="Hori S."/>
            <person name="Arai W."/>
            <person name="Tsubouchi T."/>
            <person name="Morono Y."/>
            <person name="Uchiyama I."/>
            <person name="Ito T."/>
            <person name="Fujiyama A."/>
            <person name="Inagaki F."/>
            <person name="Takami H."/>
        </authorList>
    </citation>
    <scope>NUCLEOTIDE SEQUENCE</scope>
    <source>
        <strain evidence="10">Expedition CK06-06</strain>
    </source>
</reference>
<evidence type="ECO:0000313" key="10">
    <source>
        <dbReference type="EMBL" id="GAI95230.1"/>
    </source>
</evidence>